<dbReference type="SUPFAM" id="SSF54637">
    <property type="entry name" value="Thioesterase/thiol ester dehydrase-isomerase"/>
    <property type="match status" value="1"/>
</dbReference>
<dbReference type="Gene3D" id="3.90.470.20">
    <property type="entry name" value="4'-phosphopantetheinyl transferase domain"/>
    <property type="match status" value="2"/>
</dbReference>
<feature type="domain" description="PKS/mFAS DH" evidence="4">
    <location>
        <begin position="69"/>
        <end position="367"/>
    </location>
</feature>
<dbReference type="KEGG" id="buz:AYM40_25090"/>
<dbReference type="EMBL" id="CP014579">
    <property type="protein sequence ID" value="ANB75621.1"/>
    <property type="molecule type" value="Genomic_DNA"/>
</dbReference>
<name>A0A160FRY6_9BURK</name>
<keyword evidence="1" id="KW-0808">Transferase</keyword>
<dbReference type="InterPro" id="IPR049551">
    <property type="entry name" value="PKS_DH_C"/>
</dbReference>
<evidence type="ECO:0000313" key="5">
    <source>
        <dbReference type="EMBL" id="ANB75621.1"/>
    </source>
</evidence>
<evidence type="ECO:0000259" key="4">
    <source>
        <dbReference type="PROSITE" id="PS52019"/>
    </source>
</evidence>
<dbReference type="STRING" id="1804984.AYM40_25090"/>
<feature type="region of interest" description="N-terminal hotdog fold" evidence="2">
    <location>
        <begin position="69"/>
        <end position="206"/>
    </location>
</feature>
<dbReference type="Proteomes" id="UP000076852">
    <property type="component" value="Chromosome 2"/>
</dbReference>
<protein>
    <recommendedName>
        <fullName evidence="4">PKS/mFAS DH domain-containing protein</fullName>
    </recommendedName>
</protein>
<sequence length="619" mass="67731">MVNHYNHGTPLIARIHEVNSAAEVSRIEGFALERSSPPATPARRAPEAAEATARRERPPKGGDDEDNVLPFIGEVVSYVPGQSVCIERTLSLEEDLHLADHHFVHAPGVKPLAACFPVVPMTVSLEIMAEAAACLAPGYGLIGFEDVSAGRWIALADTDELTLRVEGAVKAVDTSAQICRLSVAVFIKGESRPSVSATVLFGAHYQLSLSFGSGAPADEGRRSLRAAQAYEERHLFHGPRFQCLAGTMQLGEHGAAVELVVRSPDDMFRSTTRPQLLTDPALLDTVGQTMAIWTMEQGDIVFPVGIGKLEFYRPAPACGTRVPMRVEVTASKGKTLTADVEIQDGAGGVWLRIKDWKSWRFQWDKRLTAFRRLPTRYLLSDTLQLPAFEARPEPVCQRVTKQRLAGFDLVLLARHYLHMDEMAIFASKNGTRARQMQWLLGRIAAKDAVRALDARQRRTGETLHPAAFAIGNDEKGQPVVSRWRDDGVPPPTVSIAHCDDEAIAIAHWKPVGIDLERIAEHDAHFVKAFASESERALLADFSGAERQEWITRLWCAKETLGKLMGTGVNGAPQHFEATVIDADGGVQMRHRSSGHEAVITTVRDGNFIVAIGLDLARAG</sequence>
<dbReference type="PROSITE" id="PS52019">
    <property type="entry name" value="PKS_MFAS_DH"/>
    <property type="match status" value="1"/>
</dbReference>
<feature type="region of interest" description="C-terminal hotdog fold" evidence="2">
    <location>
        <begin position="221"/>
        <end position="367"/>
    </location>
</feature>
<feature type="region of interest" description="Disordered" evidence="3">
    <location>
        <begin position="32"/>
        <end position="67"/>
    </location>
</feature>
<evidence type="ECO:0000313" key="6">
    <source>
        <dbReference type="Proteomes" id="UP000076852"/>
    </source>
</evidence>
<dbReference type="Pfam" id="PF14765">
    <property type="entry name" value="PS-DH"/>
    <property type="match status" value="1"/>
</dbReference>
<dbReference type="Pfam" id="PF01648">
    <property type="entry name" value="ACPS"/>
    <property type="match status" value="1"/>
</dbReference>
<dbReference type="OrthoDB" id="9778690at2"/>
<evidence type="ECO:0000256" key="1">
    <source>
        <dbReference type="ARBA" id="ARBA00022679"/>
    </source>
</evidence>
<feature type="compositionally biased region" description="Low complexity" evidence="3">
    <location>
        <begin position="33"/>
        <end position="43"/>
    </location>
</feature>
<feature type="active site" description="Proton acceptor; for dehydratase activity" evidence="2">
    <location>
        <position position="102"/>
    </location>
</feature>
<reference evidence="5 6" key="1">
    <citation type="journal article" date="2016" name="Gene">
        <title>PacBio SMRT assembly of a complex multi-replicon genome reveals chlorocatechol degradative operon in a region of genome plasticity.</title>
        <authorList>
            <person name="Ricker N."/>
            <person name="Shen S.Y."/>
            <person name="Goordial J."/>
            <person name="Jin S."/>
            <person name="Fulthorpe R.R."/>
        </authorList>
    </citation>
    <scope>NUCLEOTIDE SEQUENCE [LARGE SCALE GENOMIC DNA]</scope>
    <source>
        <strain evidence="5 6">OLGA172</strain>
    </source>
</reference>
<dbReference type="AlphaFoldDB" id="A0A160FRY6"/>
<keyword evidence="6" id="KW-1185">Reference proteome</keyword>
<dbReference type="GO" id="GO:0008897">
    <property type="term" value="F:holo-[acyl-carrier-protein] synthase activity"/>
    <property type="evidence" value="ECO:0007669"/>
    <property type="project" value="InterPro"/>
</dbReference>
<dbReference type="Gene3D" id="3.10.129.110">
    <property type="entry name" value="Polyketide synthase dehydratase"/>
    <property type="match status" value="1"/>
</dbReference>
<feature type="compositionally biased region" description="Basic and acidic residues" evidence="3">
    <location>
        <begin position="44"/>
        <end position="62"/>
    </location>
</feature>
<dbReference type="InterPro" id="IPR029069">
    <property type="entry name" value="HotDog_dom_sf"/>
</dbReference>
<dbReference type="InterPro" id="IPR008278">
    <property type="entry name" value="4-PPantetheinyl_Trfase_dom"/>
</dbReference>
<proteinExistence type="predicted"/>
<dbReference type="GO" id="GO:0000287">
    <property type="term" value="F:magnesium ion binding"/>
    <property type="evidence" value="ECO:0007669"/>
    <property type="project" value="InterPro"/>
</dbReference>
<dbReference type="InterPro" id="IPR049900">
    <property type="entry name" value="PKS_mFAS_DH"/>
</dbReference>
<feature type="active site" description="Proton donor; for dehydratase activity" evidence="2">
    <location>
        <position position="284"/>
    </location>
</feature>
<evidence type="ECO:0000256" key="3">
    <source>
        <dbReference type="SAM" id="MobiDB-lite"/>
    </source>
</evidence>
<dbReference type="InterPro" id="IPR037143">
    <property type="entry name" value="4-PPantetheinyl_Trfase_dom_sf"/>
</dbReference>
<dbReference type="SUPFAM" id="SSF56214">
    <property type="entry name" value="4'-phosphopantetheinyl transferase"/>
    <property type="match status" value="2"/>
</dbReference>
<dbReference type="InterPro" id="IPR042104">
    <property type="entry name" value="PKS_dehydratase_sf"/>
</dbReference>
<accession>A0A160FRY6</accession>
<gene>
    <name evidence="5" type="ORF">AYM40_25090</name>
</gene>
<dbReference type="RefSeq" id="WP_063498904.1">
    <property type="nucleotide sequence ID" value="NZ_CP014579.1"/>
</dbReference>
<evidence type="ECO:0000256" key="2">
    <source>
        <dbReference type="PROSITE-ProRule" id="PRU01363"/>
    </source>
</evidence>
<organism evidence="5 6">
    <name type="scientific">Paraburkholderia phytofirmans OLGA172</name>
    <dbReference type="NCBI Taxonomy" id="1417228"/>
    <lineage>
        <taxon>Bacteria</taxon>
        <taxon>Pseudomonadati</taxon>
        <taxon>Pseudomonadota</taxon>
        <taxon>Betaproteobacteria</taxon>
        <taxon>Burkholderiales</taxon>
        <taxon>Burkholderiaceae</taxon>
        <taxon>Paraburkholderia</taxon>
    </lineage>
</organism>